<evidence type="ECO:0000256" key="5">
    <source>
        <dbReference type="ARBA" id="ARBA00023136"/>
    </source>
</evidence>
<feature type="domain" description="PKD" evidence="6">
    <location>
        <begin position="880"/>
        <end position="946"/>
    </location>
</feature>
<dbReference type="CDD" id="cd15482">
    <property type="entry name" value="Sialidase_non-viral"/>
    <property type="match status" value="1"/>
</dbReference>
<evidence type="ECO:0000256" key="2">
    <source>
        <dbReference type="ARBA" id="ARBA00022692"/>
    </source>
</evidence>
<dbReference type="PANTHER" id="PTHR46730">
    <property type="entry name" value="POLYCYSTIN-1"/>
    <property type="match status" value="1"/>
</dbReference>
<dbReference type="InterPro" id="IPR000601">
    <property type="entry name" value="PKD_dom"/>
</dbReference>
<dbReference type="InterPro" id="IPR022409">
    <property type="entry name" value="PKD/Chitinase_dom"/>
</dbReference>
<dbReference type="EMBL" id="JRYR02000002">
    <property type="protein sequence ID" value="OHX63841.1"/>
    <property type="molecule type" value="Genomic_DNA"/>
</dbReference>
<organism evidence="7 8">
    <name type="scientific">Flammeovirga pacifica</name>
    <dbReference type="NCBI Taxonomy" id="915059"/>
    <lineage>
        <taxon>Bacteria</taxon>
        <taxon>Pseudomonadati</taxon>
        <taxon>Bacteroidota</taxon>
        <taxon>Cytophagia</taxon>
        <taxon>Cytophagales</taxon>
        <taxon>Flammeovirgaceae</taxon>
        <taxon>Flammeovirga</taxon>
    </lineage>
</organism>
<reference evidence="7 8" key="1">
    <citation type="journal article" date="2012" name="Int. J. Syst. Evol. Microbiol.">
        <title>Flammeovirga pacifica sp. nov., isolated from deep-sea sediment.</title>
        <authorList>
            <person name="Xu H."/>
            <person name="Fu Y."/>
            <person name="Yang N."/>
            <person name="Ding Z."/>
            <person name="Lai Q."/>
            <person name="Zeng R."/>
        </authorList>
    </citation>
    <scope>NUCLEOTIDE SEQUENCE [LARGE SCALE GENOMIC DNA]</scope>
    <source>
        <strain evidence="8">DSM 24597 / LMG 26175 / WPAGA1</strain>
    </source>
</reference>
<comment type="caution">
    <text evidence="7">The sequence shown here is derived from an EMBL/GenBank/DDBJ whole genome shotgun (WGS) entry which is preliminary data.</text>
</comment>
<dbReference type="SMART" id="SM00089">
    <property type="entry name" value="PKD"/>
    <property type="match status" value="4"/>
</dbReference>
<keyword evidence="5" id="KW-0472">Membrane</keyword>
<evidence type="ECO:0000256" key="1">
    <source>
        <dbReference type="ARBA" id="ARBA00004141"/>
    </source>
</evidence>
<feature type="domain" description="PKD" evidence="6">
    <location>
        <begin position="804"/>
        <end position="851"/>
    </location>
</feature>
<evidence type="ECO:0000313" key="7">
    <source>
        <dbReference type="EMBL" id="OHX63841.1"/>
    </source>
</evidence>
<keyword evidence="4" id="KW-1133">Transmembrane helix</keyword>
<dbReference type="Pfam" id="PF18911">
    <property type="entry name" value="PKD_4"/>
    <property type="match status" value="1"/>
</dbReference>
<dbReference type="Gene3D" id="2.60.40.10">
    <property type="entry name" value="Immunoglobulins"/>
    <property type="match status" value="4"/>
</dbReference>
<dbReference type="InterPro" id="IPR035986">
    <property type="entry name" value="PKD_dom_sf"/>
</dbReference>
<dbReference type="InterPro" id="IPR015943">
    <property type="entry name" value="WD40/YVTN_repeat-like_dom_sf"/>
</dbReference>
<evidence type="ECO:0000256" key="3">
    <source>
        <dbReference type="ARBA" id="ARBA00022737"/>
    </source>
</evidence>
<accession>A0A1S1YS34</accession>
<dbReference type="Gene3D" id="2.60.120.260">
    <property type="entry name" value="Galactose-binding domain-like"/>
    <property type="match status" value="1"/>
</dbReference>
<dbReference type="InterPro" id="IPR013783">
    <property type="entry name" value="Ig-like_fold"/>
</dbReference>
<keyword evidence="2" id="KW-0812">Transmembrane</keyword>
<gene>
    <name evidence="7" type="ORF">NH26_19710</name>
</gene>
<keyword evidence="8" id="KW-1185">Reference proteome</keyword>
<dbReference type="Gene3D" id="2.130.10.10">
    <property type="entry name" value="YVTN repeat-like/Quinoprotein amine dehydrogenase"/>
    <property type="match status" value="3"/>
</dbReference>
<dbReference type="InterPro" id="IPR026444">
    <property type="entry name" value="Secre_tail"/>
</dbReference>
<evidence type="ECO:0000313" key="8">
    <source>
        <dbReference type="Proteomes" id="UP000179797"/>
    </source>
</evidence>
<evidence type="ECO:0000259" key="6">
    <source>
        <dbReference type="PROSITE" id="PS50093"/>
    </source>
</evidence>
<protein>
    <recommendedName>
        <fullName evidence="6">PKD domain-containing protein</fullName>
    </recommendedName>
</protein>
<dbReference type="SUPFAM" id="SSF49299">
    <property type="entry name" value="PKD domain"/>
    <property type="match status" value="4"/>
</dbReference>
<comment type="subcellular location">
    <subcellularLocation>
        <location evidence="1">Membrane</location>
        <topology evidence="1">Multi-pass membrane protein</topology>
    </subcellularLocation>
</comment>
<keyword evidence="3" id="KW-0677">Repeat</keyword>
<dbReference type="PROSITE" id="PS50093">
    <property type="entry name" value="PKD"/>
    <property type="match status" value="3"/>
</dbReference>
<dbReference type="Pfam" id="PF18962">
    <property type="entry name" value="Por_Secre_tail"/>
    <property type="match status" value="1"/>
</dbReference>
<sequence>MLLHAHVASAQWYNTNPGHGGQLQHVICDPNIDGRMYLCSDMEGYYVSDDYGQKWIYHPSSPFNNIFNITVAPSNSNTLLMGATNGVALSKDAGTTWTVLEDLIDYPVQALAIDPNNEDIMYFAPSWLEDEVKEFSPTGVREVYSTKDGGTTWHKANYIVGSGKRNVFTLSVHPSLGDVVLAAQEGLFSSSDNGTTWSLIEAPSNTGDCMGAAISPDGTWVYALYIRNDGNSGLYVRKYDNGTWVELDANGIMQEKDQTHWRPIISDKSTATQHYVMMGTFYRGGNEVENALLEGSFNVSGDVVAGTISNAFMWPGMDIKEIGWNEYRGVTRTYNYFPDSWTNNSFTRGAFIMSQQSAYVGDVTEPSTWDCVTSTYVKTLNGRRFFRTNGTASTFNWDMTGYKNYVVQGMADNGLVESYDGGESWNQPTIVNQGNWNSDALETILADGEEPLILAATANGFGGAIDKWDGRLLMKRIKNLEGPSDTFSVLIDGNTGSTKGLGNNNRISSIHSDPLQPERVYISTIGGAYVTDNIFELIKNNSDYYFRKITSGETESQGRKIMSDPVNSDIVYYRCSNGSFRGERQVNGEYLWTKLLINGSSEGLEGQWGSNGDFTVWADGATSYLLVTKGNSSDMDYELFLSDDNGNNFTSVVDRETALTFNHPTWLDIFNNKTAFGGLVGQNKEFYFTFHAREHGEKITRGIAFFKARIGDNLSDITLEDLTGDPNGHYIEFPVARRGKIWKDENERQHLYVATMGTGMWKLALQKPEAPVGIIDVDQDEAQIPATIQFDASASQPFEDRTIVKYEWDFGDGTTAEGVTASHTYENEGVYVVTLLVTDDLGDQGRTTKSIRALDLTLSSKITTTQTVGFAPLYIGLDGSESKSGDVDIVAYRWILNDNVVSEEVKFNPYHKEAGSFTYVLEIEDANGEKASSAIDIEVSKFTGESTGYKRLIREDFEGFTIIDPNNNGQLWGGEPRHAKLAEDNNAKIHFGPTWGIHASSGYEQSTGLYSAFVQNDEVFSLEELDISGHDHVKISLGLMKFSVVDGTAVQNDDNGESLLFEYSTDGTTWTEISLANKFNYNNEENPLWYWVELDEQFPSVENLRLRWTRKGDANDLNTLWRIDDVVFSVPTGVIMDKPKINVIASNTSVDKNEMITLSAEVFGTVSKIEWDFGNDMDVAFGKGPHQISFQEQGNYEVKVRAINHMGDAVQLTSIRVSNIFNSITGQVFPSSDEVFTNEDVVLVLDHNGEIFKYEWDFGEGAIAESSEGEGPHVVKYSSEGKKTVTVKVITRGGEVFTITTDDVLMVKASDITSSEDLLKKSVEIYPNPTTSQFKVRGVQSGSVEIFNMQGQHLQTSQFNAHQAVEINLPKGIYLVRIYENNSLVNIQKMIIK</sequence>
<dbReference type="SUPFAM" id="SSF110296">
    <property type="entry name" value="Oligoxyloglucan reducing end-specific cellobiohydrolase"/>
    <property type="match status" value="2"/>
</dbReference>
<dbReference type="Pfam" id="PF00801">
    <property type="entry name" value="PKD"/>
    <property type="match status" value="1"/>
</dbReference>
<dbReference type="GO" id="GO:0005261">
    <property type="term" value="F:monoatomic cation channel activity"/>
    <property type="evidence" value="ECO:0007669"/>
    <property type="project" value="TreeGrafter"/>
</dbReference>
<dbReference type="PANTHER" id="PTHR46730:SF1">
    <property type="entry name" value="PLAT DOMAIN-CONTAINING PROTEIN"/>
    <property type="match status" value="1"/>
</dbReference>
<dbReference type="STRING" id="915059.NH26_19710"/>
<name>A0A1S1YS34_FLAPC</name>
<dbReference type="GO" id="GO:0005886">
    <property type="term" value="C:plasma membrane"/>
    <property type="evidence" value="ECO:0007669"/>
    <property type="project" value="TreeGrafter"/>
</dbReference>
<feature type="domain" description="PKD" evidence="6">
    <location>
        <begin position="1224"/>
        <end position="1312"/>
    </location>
</feature>
<evidence type="ECO:0000256" key="4">
    <source>
        <dbReference type="ARBA" id="ARBA00022989"/>
    </source>
</evidence>
<proteinExistence type="predicted"/>
<dbReference type="CDD" id="cd00146">
    <property type="entry name" value="PKD"/>
    <property type="match status" value="1"/>
</dbReference>
<dbReference type="NCBIfam" id="TIGR04183">
    <property type="entry name" value="Por_Secre_tail"/>
    <property type="match status" value="1"/>
</dbReference>
<dbReference type="GO" id="GO:0006816">
    <property type="term" value="P:calcium ion transport"/>
    <property type="evidence" value="ECO:0007669"/>
    <property type="project" value="TreeGrafter"/>
</dbReference>
<dbReference type="Proteomes" id="UP000179797">
    <property type="component" value="Unassembled WGS sequence"/>
</dbReference>